<proteinExistence type="predicted"/>
<organism evidence="2 3">
    <name type="scientific">Actinacidiphila glaucinigra</name>
    <dbReference type="NCBI Taxonomy" id="235986"/>
    <lineage>
        <taxon>Bacteria</taxon>
        <taxon>Bacillati</taxon>
        <taxon>Actinomycetota</taxon>
        <taxon>Actinomycetes</taxon>
        <taxon>Kitasatosporales</taxon>
        <taxon>Streptomycetaceae</taxon>
        <taxon>Actinacidiphila</taxon>
    </lineage>
</organism>
<sequence length="113" mass="12481">MQRKTRALGALRQERADFRAVQERDVLGPEDIEPGTVLVLADWQYVGHGHTPGESLLAASIARDLRLNRDTAREALRDQLALEGASMTTATRRCRPCRKSRRGASSDALLSTP</sequence>
<evidence type="ECO:0000256" key="1">
    <source>
        <dbReference type="SAM" id="MobiDB-lite"/>
    </source>
</evidence>
<feature type="compositionally biased region" description="Basic residues" evidence="1">
    <location>
        <begin position="92"/>
        <end position="102"/>
    </location>
</feature>
<gene>
    <name evidence="2" type="ORF">SAMN05216252_102220</name>
</gene>
<evidence type="ECO:0000313" key="3">
    <source>
        <dbReference type="Proteomes" id="UP000198280"/>
    </source>
</evidence>
<dbReference type="Proteomes" id="UP000198280">
    <property type="component" value="Unassembled WGS sequence"/>
</dbReference>
<accession>A0A239AXA3</accession>
<dbReference type="AlphaFoldDB" id="A0A239AXA3"/>
<evidence type="ECO:0000313" key="2">
    <source>
        <dbReference type="EMBL" id="SNR99962.1"/>
    </source>
</evidence>
<feature type="region of interest" description="Disordered" evidence="1">
    <location>
        <begin position="87"/>
        <end position="113"/>
    </location>
</feature>
<dbReference type="EMBL" id="FZOF01000002">
    <property type="protein sequence ID" value="SNR99962.1"/>
    <property type="molecule type" value="Genomic_DNA"/>
</dbReference>
<name>A0A239AXA3_9ACTN</name>
<keyword evidence="3" id="KW-1185">Reference proteome</keyword>
<reference evidence="2 3" key="1">
    <citation type="submission" date="2017-06" db="EMBL/GenBank/DDBJ databases">
        <authorList>
            <person name="Kim H.J."/>
            <person name="Triplett B.A."/>
        </authorList>
    </citation>
    <scope>NUCLEOTIDE SEQUENCE [LARGE SCALE GENOMIC DNA]</scope>
    <source>
        <strain evidence="2 3">CGMCC 4.1858</strain>
    </source>
</reference>
<protein>
    <submittedName>
        <fullName evidence="2">Uncharacterized protein</fullName>
    </submittedName>
</protein>